<dbReference type="PANTHER" id="PTHR45528:SF11">
    <property type="entry name" value="HISTIDINE KINASE"/>
    <property type="match status" value="1"/>
</dbReference>
<dbReference type="InterPro" id="IPR036890">
    <property type="entry name" value="HATPase_C_sf"/>
</dbReference>
<evidence type="ECO:0000313" key="21">
    <source>
        <dbReference type="Proteomes" id="UP001236415"/>
    </source>
</evidence>
<evidence type="ECO:0000256" key="13">
    <source>
        <dbReference type="ARBA" id="ARBA00023026"/>
    </source>
</evidence>
<evidence type="ECO:0000256" key="5">
    <source>
        <dbReference type="ARBA" id="ARBA00022553"/>
    </source>
</evidence>
<evidence type="ECO:0000256" key="11">
    <source>
        <dbReference type="ARBA" id="ARBA00022989"/>
    </source>
</evidence>
<keyword evidence="4" id="KW-1003">Cell membrane</keyword>
<feature type="domain" description="HAMP" evidence="19">
    <location>
        <begin position="185"/>
        <end position="237"/>
    </location>
</feature>
<keyword evidence="5" id="KW-0597">Phosphoprotein</keyword>
<dbReference type="Pfam" id="PF00672">
    <property type="entry name" value="HAMP"/>
    <property type="match status" value="1"/>
</dbReference>
<dbReference type="InterPro" id="IPR003661">
    <property type="entry name" value="HisK_dim/P_dom"/>
</dbReference>
<evidence type="ECO:0000256" key="1">
    <source>
        <dbReference type="ARBA" id="ARBA00000085"/>
    </source>
</evidence>
<comment type="catalytic activity">
    <reaction evidence="1">
        <text>ATP + protein L-histidine = ADP + protein N-phospho-L-histidine.</text>
        <dbReference type="EC" id="2.7.13.3"/>
    </reaction>
</comment>
<evidence type="ECO:0000256" key="8">
    <source>
        <dbReference type="ARBA" id="ARBA00022741"/>
    </source>
</evidence>
<dbReference type="SMART" id="SM00387">
    <property type="entry name" value="HATPase_c"/>
    <property type="match status" value="1"/>
</dbReference>
<keyword evidence="6" id="KW-0808">Transferase</keyword>
<keyword evidence="10" id="KW-0067">ATP-binding</keyword>
<dbReference type="PROSITE" id="PS50885">
    <property type="entry name" value="HAMP"/>
    <property type="match status" value="1"/>
</dbReference>
<dbReference type="PROSITE" id="PS50109">
    <property type="entry name" value="HIS_KIN"/>
    <property type="match status" value="1"/>
</dbReference>
<dbReference type="Pfam" id="PF00512">
    <property type="entry name" value="HisKA"/>
    <property type="match status" value="1"/>
</dbReference>
<evidence type="ECO:0000256" key="12">
    <source>
        <dbReference type="ARBA" id="ARBA00023012"/>
    </source>
</evidence>
<dbReference type="InterPro" id="IPR003594">
    <property type="entry name" value="HATPase_dom"/>
</dbReference>
<dbReference type="InterPro" id="IPR003660">
    <property type="entry name" value="HAMP_dom"/>
</dbReference>
<dbReference type="InterPro" id="IPR050398">
    <property type="entry name" value="HssS/ArlS-like"/>
</dbReference>
<dbReference type="EC" id="2.7.13.3" evidence="3"/>
<evidence type="ECO:0000256" key="15">
    <source>
        <dbReference type="ARBA" id="ARBA00037219"/>
    </source>
</evidence>
<accession>A0ABY8WXT1</accession>
<evidence type="ECO:0000313" key="20">
    <source>
        <dbReference type="EMBL" id="WIV17569.1"/>
    </source>
</evidence>
<evidence type="ECO:0000256" key="4">
    <source>
        <dbReference type="ARBA" id="ARBA00022475"/>
    </source>
</evidence>
<dbReference type="SUPFAM" id="SSF158472">
    <property type="entry name" value="HAMP domain-like"/>
    <property type="match status" value="1"/>
</dbReference>
<feature type="transmembrane region" description="Helical" evidence="17">
    <location>
        <begin position="163"/>
        <end position="183"/>
    </location>
</feature>
<evidence type="ECO:0000259" key="19">
    <source>
        <dbReference type="PROSITE" id="PS50885"/>
    </source>
</evidence>
<dbReference type="InterPro" id="IPR005467">
    <property type="entry name" value="His_kinase_dom"/>
</dbReference>
<dbReference type="Gene3D" id="1.10.287.130">
    <property type="match status" value="1"/>
</dbReference>
<evidence type="ECO:0000259" key="18">
    <source>
        <dbReference type="PROSITE" id="PS50109"/>
    </source>
</evidence>
<protein>
    <recommendedName>
        <fullName evidence="16">Heme sensor protein HssS</fullName>
        <ecNumber evidence="3">2.7.13.3</ecNumber>
    </recommendedName>
</protein>
<dbReference type="InterPro" id="IPR004358">
    <property type="entry name" value="Sig_transdc_His_kin-like_C"/>
</dbReference>
<dbReference type="SUPFAM" id="SSF47384">
    <property type="entry name" value="Homodimeric domain of signal transducing histidine kinase"/>
    <property type="match status" value="1"/>
</dbReference>
<dbReference type="SMART" id="SM00304">
    <property type="entry name" value="HAMP"/>
    <property type="match status" value="1"/>
</dbReference>
<dbReference type="CDD" id="cd06225">
    <property type="entry name" value="HAMP"/>
    <property type="match status" value="1"/>
</dbReference>
<dbReference type="InterPro" id="IPR036097">
    <property type="entry name" value="HisK_dim/P_sf"/>
</dbReference>
<dbReference type="GO" id="GO:0016301">
    <property type="term" value="F:kinase activity"/>
    <property type="evidence" value="ECO:0007669"/>
    <property type="project" value="UniProtKB-KW"/>
</dbReference>
<keyword evidence="14 17" id="KW-0472">Membrane</keyword>
<evidence type="ECO:0000256" key="14">
    <source>
        <dbReference type="ARBA" id="ARBA00023136"/>
    </source>
</evidence>
<evidence type="ECO:0000256" key="17">
    <source>
        <dbReference type="SAM" id="Phobius"/>
    </source>
</evidence>
<dbReference type="SUPFAM" id="SSF55874">
    <property type="entry name" value="ATPase domain of HSP90 chaperone/DNA topoisomerase II/histidine kinase"/>
    <property type="match status" value="1"/>
</dbReference>
<dbReference type="Gene3D" id="6.10.340.10">
    <property type="match status" value="1"/>
</dbReference>
<dbReference type="Proteomes" id="UP001236415">
    <property type="component" value="Chromosome"/>
</dbReference>
<dbReference type="CDD" id="cd00082">
    <property type="entry name" value="HisKA"/>
    <property type="match status" value="1"/>
</dbReference>
<keyword evidence="8" id="KW-0547">Nucleotide-binding</keyword>
<sequence length="462" mass="52957">MKTLYLRIVLTTALVMLLSSLLAFVISNTYYQYNLKPYNDEKMTDMTNDIIQFYKENPEVNLPAYLNSIGDLGYQIYLADSPDQGTFYGGDFRKKNLDSDVIRQVLGGQVYHGIADFPAKLFITGFFDNSLSNSIGMPITVNGKTHALFVRPNVELQFGELRIFFALLLVLTTLISIILVFISTRYIVKPVTRLTEATKQIAKGNYHIKLHARRRDEIGMLANHFSQMAKSLEQLESMRQEFVSNVSHEIQSPLTSIQGFSERLKSNQLTEEERLHYLDIISSESRRLSQLSKQLLTLASLDKEESIIDKQLYSAKDQIKQVVYMLEWNWREKEIALDLQLSSAEVYADPKWMHQVWVNLITNSIKFTEPGGTIRIRLVEKDNHHLIEIEDTGIGIKEEDLPYIFNRFYKTDKVRNRSEGSSGLGLAIVKRIMDMHDGQITVHSELGKGTCIQIWIPISSPD</sequence>
<keyword evidence="13" id="KW-0843">Virulence</keyword>
<proteinExistence type="predicted"/>
<dbReference type="PRINTS" id="PR00344">
    <property type="entry name" value="BCTRLSENSOR"/>
</dbReference>
<dbReference type="RefSeq" id="WP_285742125.1">
    <property type="nucleotide sequence ID" value="NZ_CP127162.1"/>
</dbReference>
<reference evidence="20 21" key="1">
    <citation type="submission" date="2023-06" db="EMBL/GenBank/DDBJ databases">
        <title>Paenibacillus polygonum sp. nov., an endophytic bacterium, isolated from Polygonum lapathifolium L. in Nanji Wetland National Nature Reserve, South of Poyang Lake, Jiangxi Province, China.</title>
        <authorList>
            <person name="Yu Z."/>
        </authorList>
    </citation>
    <scope>NUCLEOTIDE SEQUENCE [LARGE SCALE GENOMIC DNA]</scope>
    <source>
        <strain evidence="20 21">C31</strain>
    </source>
</reference>
<comment type="subcellular location">
    <subcellularLocation>
        <location evidence="2">Cell membrane</location>
        <topology evidence="2">Multi-pass membrane protein</topology>
    </subcellularLocation>
</comment>
<organism evidence="20 21">
    <name type="scientific">Paenibacillus polygoni</name>
    <dbReference type="NCBI Taxonomy" id="3050112"/>
    <lineage>
        <taxon>Bacteria</taxon>
        <taxon>Bacillati</taxon>
        <taxon>Bacillota</taxon>
        <taxon>Bacilli</taxon>
        <taxon>Bacillales</taxon>
        <taxon>Paenibacillaceae</taxon>
        <taxon>Paenibacillus</taxon>
    </lineage>
</organism>
<keyword evidence="11 17" id="KW-1133">Transmembrane helix</keyword>
<evidence type="ECO:0000256" key="16">
    <source>
        <dbReference type="ARBA" id="ARBA00040841"/>
    </source>
</evidence>
<dbReference type="PANTHER" id="PTHR45528">
    <property type="entry name" value="SENSOR HISTIDINE KINASE CPXA"/>
    <property type="match status" value="1"/>
</dbReference>
<feature type="domain" description="Histidine kinase" evidence="18">
    <location>
        <begin position="245"/>
        <end position="460"/>
    </location>
</feature>
<keyword evidence="7 17" id="KW-0812">Transmembrane</keyword>
<keyword evidence="12" id="KW-0902">Two-component regulatory system</keyword>
<comment type="function">
    <text evidence="15">Member of the two-component regulatory system HssS/HssR involved in intracellular heme homeostasis and tempering of staphylococcal virulence. HssS functions as a heme sensor histidine kinase which is autophosphorylated at a histidine residue and transfers its phosphate group to an aspartate residue of HssR. HssR/HssS activates the expression of hrtAB, an efflux pump, in response to extracellular heme, hemin, hemoglobin or blood.</text>
</comment>
<dbReference type="EMBL" id="CP127162">
    <property type="protein sequence ID" value="WIV17569.1"/>
    <property type="molecule type" value="Genomic_DNA"/>
</dbReference>
<dbReference type="SMART" id="SM00388">
    <property type="entry name" value="HisKA"/>
    <property type="match status" value="1"/>
</dbReference>
<dbReference type="Gene3D" id="3.30.565.10">
    <property type="entry name" value="Histidine kinase-like ATPase, C-terminal domain"/>
    <property type="match status" value="1"/>
</dbReference>
<evidence type="ECO:0000256" key="3">
    <source>
        <dbReference type="ARBA" id="ARBA00012438"/>
    </source>
</evidence>
<name>A0ABY8WXT1_9BACL</name>
<evidence type="ECO:0000256" key="10">
    <source>
        <dbReference type="ARBA" id="ARBA00022840"/>
    </source>
</evidence>
<dbReference type="Pfam" id="PF02518">
    <property type="entry name" value="HATPase_c"/>
    <property type="match status" value="1"/>
</dbReference>
<keyword evidence="9 20" id="KW-0418">Kinase</keyword>
<gene>
    <name evidence="20" type="ORF">QPK24_14165</name>
</gene>
<evidence type="ECO:0000256" key="7">
    <source>
        <dbReference type="ARBA" id="ARBA00022692"/>
    </source>
</evidence>
<evidence type="ECO:0000256" key="6">
    <source>
        <dbReference type="ARBA" id="ARBA00022679"/>
    </source>
</evidence>
<evidence type="ECO:0000256" key="9">
    <source>
        <dbReference type="ARBA" id="ARBA00022777"/>
    </source>
</evidence>
<evidence type="ECO:0000256" key="2">
    <source>
        <dbReference type="ARBA" id="ARBA00004651"/>
    </source>
</evidence>
<keyword evidence="21" id="KW-1185">Reference proteome</keyword>